<organism evidence="3 4">
    <name type="scientific">Dactylosporangium fulvum</name>
    <dbReference type="NCBI Taxonomy" id="53359"/>
    <lineage>
        <taxon>Bacteria</taxon>
        <taxon>Bacillati</taxon>
        <taxon>Actinomycetota</taxon>
        <taxon>Actinomycetes</taxon>
        <taxon>Micromonosporales</taxon>
        <taxon>Micromonosporaceae</taxon>
        <taxon>Dactylosporangium</taxon>
    </lineage>
</organism>
<feature type="transmembrane region" description="Helical" evidence="2">
    <location>
        <begin position="51"/>
        <end position="73"/>
    </location>
</feature>
<protein>
    <submittedName>
        <fullName evidence="3">Uncharacterized protein</fullName>
    </submittedName>
</protein>
<accession>A0ABY5W7L2</accession>
<keyword evidence="2" id="KW-1133">Transmembrane helix</keyword>
<name>A0ABY5W7L2_9ACTN</name>
<reference evidence="3" key="2">
    <citation type="submission" date="2022-09" db="EMBL/GenBank/DDBJ databases">
        <title>Biosynthetic gene clusters of Dactylosporangioum fulvum.</title>
        <authorList>
            <person name="Caradec T."/>
        </authorList>
    </citation>
    <scope>NUCLEOTIDE SEQUENCE</scope>
    <source>
        <strain evidence="3">NRRL B-16292</strain>
    </source>
</reference>
<evidence type="ECO:0000256" key="2">
    <source>
        <dbReference type="SAM" id="Phobius"/>
    </source>
</evidence>
<dbReference type="Proteomes" id="UP001059617">
    <property type="component" value="Chromosome"/>
</dbReference>
<evidence type="ECO:0000313" key="4">
    <source>
        <dbReference type="Proteomes" id="UP001059617"/>
    </source>
</evidence>
<gene>
    <name evidence="3" type="ORF">Dfulv_17865</name>
</gene>
<keyword evidence="2" id="KW-0812">Transmembrane</keyword>
<sequence>MYDEPDQPEPRPRSFPKADFNPDRQKTTRQGRRLQRIREEIERNRTEGPAIPTWILALALVVIVGGFAAIVIFSDG</sequence>
<keyword evidence="2" id="KW-0472">Membrane</keyword>
<reference evidence="3" key="1">
    <citation type="submission" date="2021-04" db="EMBL/GenBank/DDBJ databases">
        <authorList>
            <person name="Hartkoorn R.C."/>
            <person name="Beaudoing E."/>
            <person name="Hot D."/>
        </authorList>
    </citation>
    <scope>NUCLEOTIDE SEQUENCE</scope>
    <source>
        <strain evidence="3">NRRL B-16292</strain>
    </source>
</reference>
<keyword evidence="4" id="KW-1185">Reference proteome</keyword>
<evidence type="ECO:0000313" key="3">
    <source>
        <dbReference type="EMBL" id="UWP86013.1"/>
    </source>
</evidence>
<feature type="region of interest" description="Disordered" evidence="1">
    <location>
        <begin position="1"/>
        <end position="33"/>
    </location>
</feature>
<evidence type="ECO:0000256" key="1">
    <source>
        <dbReference type="SAM" id="MobiDB-lite"/>
    </source>
</evidence>
<dbReference type="RefSeq" id="WP_259864535.1">
    <property type="nucleotide sequence ID" value="NZ_BAAAST010000061.1"/>
</dbReference>
<proteinExistence type="predicted"/>
<dbReference type="EMBL" id="CP073720">
    <property type="protein sequence ID" value="UWP86013.1"/>
    <property type="molecule type" value="Genomic_DNA"/>
</dbReference>